<keyword evidence="3" id="KW-1185">Reference proteome</keyword>
<evidence type="ECO:0000313" key="3">
    <source>
        <dbReference type="Proteomes" id="UP000265618"/>
    </source>
</evidence>
<feature type="region of interest" description="Disordered" evidence="1">
    <location>
        <begin position="46"/>
        <end position="72"/>
    </location>
</feature>
<protein>
    <submittedName>
        <fullName evidence="2">Uncharacterized protein</fullName>
    </submittedName>
</protein>
<proteinExistence type="predicted"/>
<gene>
    <name evidence="2" type="ORF">KIPB_001076</name>
</gene>
<reference evidence="2 3" key="1">
    <citation type="journal article" date="2018" name="PLoS ONE">
        <title>The draft genome of Kipferlia bialata reveals reductive genome evolution in fornicate parasites.</title>
        <authorList>
            <person name="Tanifuji G."/>
            <person name="Takabayashi S."/>
            <person name="Kume K."/>
            <person name="Takagi M."/>
            <person name="Nakayama T."/>
            <person name="Kamikawa R."/>
            <person name="Inagaki Y."/>
            <person name="Hashimoto T."/>
        </authorList>
    </citation>
    <scope>NUCLEOTIDE SEQUENCE [LARGE SCALE GENOMIC DNA]</scope>
    <source>
        <strain evidence="2">NY0173</strain>
    </source>
</reference>
<dbReference type="EMBL" id="BDIP01000140">
    <property type="protein sequence ID" value="GIQ80301.1"/>
    <property type="molecule type" value="Genomic_DNA"/>
</dbReference>
<comment type="caution">
    <text evidence="2">The sequence shown here is derived from an EMBL/GenBank/DDBJ whole genome shotgun (WGS) entry which is preliminary data.</text>
</comment>
<evidence type="ECO:0000313" key="2">
    <source>
        <dbReference type="EMBL" id="GIQ80301.1"/>
    </source>
</evidence>
<accession>A0A9K3CPS5</accession>
<dbReference type="AlphaFoldDB" id="A0A9K3CPS5"/>
<sequence>MDKAGPPAVFDQSALLAFTQRKKRSGHNASVTKPAFIDDTLRNEDRAARKKVKDDRRAYKESRQREEFEDAANKQGVEDVAIDLLREKRHNLTKAEKQELKAAQKRKLILLGARDAKREQCPLRMWQGMQQAEKKKAKRRDQRAMEMGLTHVVRDSEGKAKIAPMGDMLRNGAYHGHITREDVHQTSTRIAGKYNNRKGPNSRLVAGTRGIKAQEGRWDAKGVLKINPNTISGVKGKGASKGRGRR</sequence>
<dbReference type="Proteomes" id="UP000265618">
    <property type="component" value="Unassembled WGS sequence"/>
</dbReference>
<organism evidence="2 3">
    <name type="scientific">Kipferlia bialata</name>
    <dbReference type="NCBI Taxonomy" id="797122"/>
    <lineage>
        <taxon>Eukaryota</taxon>
        <taxon>Metamonada</taxon>
        <taxon>Carpediemonas-like organisms</taxon>
        <taxon>Kipferlia</taxon>
    </lineage>
</organism>
<evidence type="ECO:0000256" key="1">
    <source>
        <dbReference type="SAM" id="MobiDB-lite"/>
    </source>
</evidence>
<feature type="compositionally biased region" description="Basic and acidic residues" evidence="1">
    <location>
        <begin position="46"/>
        <end position="66"/>
    </location>
</feature>
<name>A0A9K3CPS5_9EUKA</name>